<dbReference type="Pfam" id="PF00664">
    <property type="entry name" value="ABC_membrane"/>
    <property type="match status" value="1"/>
</dbReference>
<dbReference type="Pfam" id="PF04954">
    <property type="entry name" value="SIP"/>
    <property type="match status" value="1"/>
</dbReference>
<dbReference type="EMBL" id="JAGDYL010000001">
    <property type="protein sequence ID" value="MBO1804001.1"/>
    <property type="molecule type" value="Genomic_DNA"/>
</dbReference>
<dbReference type="FunFam" id="3.40.50.300:FF:000221">
    <property type="entry name" value="Multidrug ABC transporter ATP-binding protein"/>
    <property type="match status" value="1"/>
</dbReference>
<dbReference type="GO" id="GO:0005886">
    <property type="term" value="C:plasma membrane"/>
    <property type="evidence" value="ECO:0007669"/>
    <property type="project" value="UniProtKB-SubCell"/>
</dbReference>
<dbReference type="PROSITE" id="PS50929">
    <property type="entry name" value="ABC_TM1F"/>
    <property type="match status" value="1"/>
</dbReference>
<dbReference type="Pfam" id="PF00005">
    <property type="entry name" value="ABC_tran"/>
    <property type="match status" value="1"/>
</dbReference>
<keyword evidence="3" id="KW-0813">Transport</keyword>
<dbReference type="SMART" id="SM00382">
    <property type="entry name" value="AAA"/>
    <property type="match status" value="1"/>
</dbReference>
<name>A0A939LTU4_9MICO</name>
<keyword evidence="7 17" id="KW-0812">Transmembrane</keyword>
<reference evidence="21" key="1">
    <citation type="submission" date="2021-03" db="EMBL/GenBank/DDBJ databases">
        <title>Leucobacter chromiisoli sp. nov., isolated from chromium-containing soil of chemical plant.</title>
        <authorList>
            <person name="Xu Z."/>
        </authorList>
    </citation>
    <scope>NUCLEOTIDE SEQUENCE</scope>
    <source>
        <strain evidence="21">A2</strain>
    </source>
</reference>
<keyword evidence="9" id="KW-0274">FAD</keyword>
<protein>
    <recommendedName>
        <fullName evidence="15">Mycobactin import ATP-binding/permease protein IrtA</fullName>
    </recommendedName>
</protein>
<feature type="region of interest" description="Disordered" evidence="16">
    <location>
        <begin position="247"/>
        <end position="314"/>
    </location>
</feature>
<dbReference type="GO" id="GO:0034040">
    <property type="term" value="F:ATPase-coupled lipid transmembrane transporter activity"/>
    <property type="evidence" value="ECO:0007669"/>
    <property type="project" value="TreeGrafter"/>
</dbReference>
<evidence type="ECO:0000256" key="7">
    <source>
        <dbReference type="ARBA" id="ARBA00022692"/>
    </source>
</evidence>
<evidence type="ECO:0000256" key="12">
    <source>
        <dbReference type="ARBA" id="ARBA00023136"/>
    </source>
</evidence>
<feature type="transmembrane region" description="Helical" evidence="17">
    <location>
        <begin position="472"/>
        <end position="492"/>
    </location>
</feature>
<dbReference type="GO" id="GO:0016491">
    <property type="term" value="F:oxidoreductase activity"/>
    <property type="evidence" value="ECO:0007669"/>
    <property type="project" value="InterPro"/>
</dbReference>
<evidence type="ECO:0000256" key="17">
    <source>
        <dbReference type="SAM" id="Phobius"/>
    </source>
</evidence>
<dbReference type="InterPro" id="IPR013113">
    <property type="entry name" value="SIP_FAD-bd"/>
</dbReference>
<dbReference type="GO" id="GO:0005524">
    <property type="term" value="F:ATP binding"/>
    <property type="evidence" value="ECO:0007669"/>
    <property type="project" value="UniProtKB-KW"/>
</dbReference>
<dbReference type="Gene3D" id="2.40.30.10">
    <property type="entry name" value="Translation factors"/>
    <property type="match status" value="1"/>
</dbReference>
<keyword evidence="10 21" id="KW-0067">ATP-binding</keyword>
<dbReference type="GO" id="GO:0016887">
    <property type="term" value="F:ATP hydrolysis activity"/>
    <property type="evidence" value="ECO:0007669"/>
    <property type="project" value="InterPro"/>
</dbReference>
<evidence type="ECO:0000259" key="20">
    <source>
        <dbReference type="PROSITE" id="PS51384"/>
    </source>
</evidence>
<organism evidence="21 22">
    <name type="scientific">Leucobacter ruminantium</name>
    <dbReference type="NCBI Taxonomy" id="1289170"/>
    <lineage>
        <taxon>Bacteria</taxon>
        <taxon>Bacillati</taxon>
        <taxon>Actinomycetota</taxon>
        <taxon>Actinomycetes</taxon>
        <taxon>Micrococcales</taxon>
        <taxon>Microbacteriaceae</taxon>
        <taxon>Leucobacter</taxon>
    </lineage>
</organism>
<keyword evidence="12 17" id="KW-0472">Membrane</keyword>
<evidence type="ECO:0000256" key="4">
    <source>
        <dbReference type="ARBA" id="ARBA00022475"/>
    </source>
</evidence>
<evidence type="ECO:0000313" key="22">
    <source>
        <dbReference type="Proteomes" id="UP000664398"/>
    </source>
</evidence>
<dbReference type="InterPro" id="IPR017927">
    <property type="entry name" value="FAD-bd_FR_type"/>
</dbReference>
<dbReference type="InterPro" id="IPR036640">
    <property type="entry name" value="ABC1_TM_sf"/>
</dbReference>
<dbReference type="GO" id="GO:0140359">
    <property type="term" value="F:ABC-type transporter activity"/>
    <property type="evidence" value="ECO:0007669"/>
    <property type="project" value="InterPro"/>
</dbReference>
<dbReference type="PROSITE" id="PS50893">
    <property type="entry name" value="ABC_TRANSPORTER_2"/>
    <property type="match status" value="1"/>
</dbReference>
<evidence type="ECO:0000256" key="5">
    <source>
        <dbReference type="ARBA" id="ARBA00022519"/>
    </source>
</evidence>
<evidence type="ECO:0000256" key="1">
    <source>
        <dbReference type="ARBA" id="ARBA00001974"/>
    </source>
</evidence>
<keyword evidence="22" id="KW-1185">Reference proteome</keyword>
<dbReference type="Gene3D" id="3.40.50.300">
    <property type="entry name" value="P-loop containing nucleotide triphosphate hydrolases"/>
    <property type="match status" value="1"/>
</dbReference>
<keyword evidence="8" id="KW-0547">Nucleotide-binding</keyword>
<evidence type="ECO:0000256" key="3">
    <source>
        <dbReference type="ARBA" id="ARBA00022448"/>
    </source>
</evidence>
<dbReference type="InterPro" id="IPR007037">
    <property type="entry name" value="SIP_rossman_dom"/>
</dbReference>
<feature type="domain" description="ABC transmembrane type-1" evidence="19">
    <location>
        <begin position="332"/>
        <end position="615"/>
    </location>
</feature>
<comment type="caution">
    <text evidence="21">The sequence shown here is derived from an EMBL/GenBank/DDBJ whole genome shotgun (WGS) entry which is preliminary data.</text>
</comment>
<evidence type="ECO:0000259" key="19">
    <source>
        <dbReference type="PROSITE" id="PS50929"/>
    </source>
</evidence>
<comment type="subunit">
    <text evidence="14">Forms a heterodimer with IrtB.</text>
</comment>
<proteinExistence type="inferred from homology"/>
<feature type="compositionally biased region" description="Low complexity" evidence="16">
    <location>
        <begin position="286"/>
        <end position="311"/>
    </location>
</feature>
<evidence type="ECO:0000259" key="18">
    <source>
        <dbReference type="PROSITE" id="PS50893"/>
    </source>
</evidence>
<keyword evidence="4" id="KW-1003">Cell membrane</keyword>
<dbReference type="SUPFAM" id="SSF90123">
    <property type="entry name" value="ABC transporter transmembrane region"/>
    <property type="match status" value="1"/>
</dbReference>
<dbReference type="AlphaFoldDB" id="A0A939LTU4"/>
<evidence type="ECO:0000256" key="2">
    <source>
        <dbReference type="ARBA" id="ARBA00004429"/>
    </source>
</evidence>
<evidence type="ECO:0000256" key="16">
    <source>
        <dbReference type="SAM" id="MobiDB-lite"/>
    </source>
</evidence>
<dbReference type="PROSITE" id="PS00211">
    <property type="entry name" value="ABC_TRANSPORTER_1"/>
    <property type="match status" value="1"/>
</dbReference>
<dbReference type="CDD" id="cd06193">
    <property type="entry name" value="siderophore_interacting"/>
    <property type="match status" value="1"/>
</dbReference>
<evidence type="ECO:0000313" key="21">
    <source>
        <dbReference type="EMBL" id="MBO1804001.1"/>
    </source>
</evidence>
<evidence type="ECO:0000256" key="14">
    <source>
        <dbReference type="ARBA" id="ARBA00023467"/>
    </source>
</evidence>
<evidence type="ECO:0000256" key="10">
    <source>
        <dbReference type="ARBA" id="ARBA00022840"/>
    </source>
</evidence>
<dbReference type="InterPro" id="IPR003439">
    <property type="entry name" value="ABC_transporter-like_ATP-bd"/>
</dbReference>
<dbReference type="InterPro" id="IPR017871">
    <property type="entry name" value="ABC_transporter-like_CS"/>
</dbReference>
<evidence type="ECO:0000256" key="15">
    <source>
        <dbReference type="ARBA" id="ARBA00023488"/>
    </source>
</evidence>
<dbReference type="PROSITE" id="PS51384">
    <property type="entry name" value="FAD_FR"/>
    <property type="match status" value="1"/>
</dbReference>
<dbReference type="Proteomes" id="UP000664398">
    <property type="component" value="Unassembled WGS sequence"/>
</dbReference>
<sequence length="903" mass="97219">MAKRGFQGAMMRTMQVRDHTVTVVSKEFLTPSFLRVHLHSDTIFEDAELVPTAWLRGWFPDHTGRDTEHQRGYTISSGDAETGDLAIDFVLHEPAGPASAWAQRCEPGDELSMNTLGSSKFELPEERPAGYLLVGDAAAIPGLAGIIAALPADVPVELYLEQHHDDDRLIPIPEHPLLRTHWTPRTGPDSLAQAIETRDWSDWYVWATPESASLKQLRSRLRDEFGFPRSEIHAQAYWIEGRAMGKLRGKDTEPQSAEAAGPPGPDPSPAEEPAEAGADLSTAIGAPPAETPTTDAPAAAQAPAGTTQQPPRGEWRAAAGSRLLAPLKPVFIAAGVLQAVVTLIELAPFFLLIELSRRLLSGGSDGAGLWAIGVWALVLVGLGALLGAALLLWLHAVDARFERDLRARLLDKLARLPLGWFAARGSAQVKRVVQDDTLALHYLVTHAVSDAVAAVVAPVAVLVYLFAVDWRLALLMFVPVLVYAFTMYLMILRSYDDTPRALKWAERMNTEAGAYLDGQPVVRVFGGAAASTFRARLGEYVAFLNAWQRPFTGLKTLMDLVTRPTTFLLLICVFGTLWVAGGSMDPLDLLPFLLLGTTFGSRLLGIGYGLSGLRDGLLAAKRVQVVLEEPELAAARSGAEERPAGEGSGSGARGAVRFEGVGFAYRRGSPVLQDVSLALEPGTVTALVGPSGAGKSTLAALLARFHDVGEGSISVDGTDIRALTADELYSRVGFVFQETQLVQGTVRENIALADPGAGMELVERAARAANIHERILRLPQGYDTPLGPDAALSGGERQRLTIARAILADTPVLVLDEATAFADPESEFLVQQALGRLTADRTVLVIAHRLHTIAGVDRIVVLDGGRIAESGRHDELLARGGRYRQLWEAGQHARPTAETETIR</sequence>
<comment type="subcellular location">
    <subcellularLocation>
        <location evidence="2">Cell inner membrane</location>
        <topology evidence="2">Multi-pass membrane protein</topology>
    </subcellularLocation>
</comment>
<dbReference type="InterPro" id="IPR017938">
    <property type="entry name" value="Riboflavin_synthase-like_b-brl"/>
</dbReference>
<gene>
    <name evidence="21" type="ORF">J4H91_01525</name>
</gene>
<dbReference type="InterPro" id="IPR027417">
    <property type="entry name" value="P-loop_NTPase"/>
</dbReference>
<dbReference type="SUPFAM" id="SSF63380">
    <property type="entry name" value="Riboflavin synthase domain-like"/>
    <property type="match status" value="1"/>
</dbReference>
<evidence type="ECO:0000256" key="9">
    <source>
        <dbReference type="ARBA" id="ARBA00022827"/>
    </source>
</evidence>
<dbReference type="SUPFAM" id="SSF52540">
    <property type="entry name" value="P-loop containing nucleoside triphosphate hydrolases"/>
    <property type="match status" value="1"/>
</dbReference>
<accession>A0A939LTU4</accession>
<keyword evidence="6" id="KW-0285">Flavoprotein</keyword>
<evidence type="ECO:0000256" key="8">
    <source>
        <dbReference type="ARBA" id="ARBA00022741"/>
    </source>
</evidence>
<feature type="domain" description="FAD-binding FR-type" evidence="20">
    <location>
        <begin position="16"/>
        <end position="124"/>
    </location>
</feature>
<keyword evidence="5" id="KW-0997">Cell inner membrane</keyword>
<evidence type="ECO:0000256" key="6">
    <source>
        <dbReference type="ARBA" id="ARBA00022630"/>
    </source>
</evidence>
<feature type="transmembrane region" description="Helical" evidence="17">
    <location>
        <begin position="560"/>
        <end position="580"/>
    </location>
</feature>
<dbReference type="Gene3D" id="3.40.50.80">
    <property type="entry name" value="Nucleotide-binding domain of ferredoxin-NADP reductase (FNR) module"/>
    <property type="match status" value="1"/>
</dbReference>
<dbReference type="InterPro" id="IPR039261">
    <property type="entry name" value="FNR_nucleotide-bd"/>
</dbReference>
<feature type="transmembrane region" description="Helical" evidence="17">
    <location>
        <begin position="330"/>
        <end position="352"/>
    </location>
</feature>
<evidence type="ECO:0000256" key="13">
    <source>
        <dbReference type="ARBA" id="ARBA00023455"/>
    </source>
</evidence>
<dbReference type="InterPro" id="IPR003593">
    <property type="entry name" value="AAA+_ATPase"/>
</dbReference>
<keyword evidence="11 17" id="KW-1133">Transmembrane helix</keyword>
<feature type="transmembrane region" description="Helical" evidence="17">
    <location>
        <begin position="592"/>
        <end position="613"/>
    </location>
</feature>
<dbReference type="Pfam" id="PF08021">
    <property type="entry name" value="FAD_binding_9"/>
    <property type="match status" value="1"/>
</dbReference>
<dbReference type="PANTHER" id="PTHR24221">
    <property type="entry name" value="ATP-BINDING CASSETTE SUB-FAMILY B"/>
    <property type="match status" value="1"/>
</dbReference>
<feature type="domain" description="ABC transporter" evidence="18">
    <location>
        <begin position="656"/>
        <end position="889"/>
    </location>
</feature>
<feature type="transmembrane region" description="Helical" evidence="17">
    <location>
        <begin position="440"/>
        <end position="466"/>
    </location>
</feature>
<dbReference type="InterPro" id="IPR011527">
    <property type="entry name" value="ABC1_TM_dom"/>
</dbReference>
<comment type="cofactor">
    <cofactor evidence="1">
        <name>FAD</name>
        <dbReference type="ChEBI" id="CHEBI:57692"/>
    </cofactor>
</comment>
<dbReference type="PANTHER" id="PTHR24221:SF654">
    <property type="entry name" value="ATP-BINDING CASSETTE SUB-FAMILY B MEMBER 6"/>
    <property type="match status" value="1"/>
</dbReference>
<dbReference type="InterPro" id="IPR039421">
    <property type="entry name" value="Type_1_exporter"/>
</dbReference>
<dbReference type="Gene3D" id="1.20.1560.10">
    <property type="entry name" value="ABC transporter type 1, transmembrane domain"/>
    <property type="match status" value="1"/>
</dbReference>
<comment type="similarity">
    <text evidence="13">Belongs to the ABC transporter superfamily. Siderophore-Fe(3+) uptake transporter (SIUT) (TC 3.A.1.21) family.</text>
</comment>
<dbReference type="RefSeq" id="WP_208044474.1">
    <property type="nucleotide sequence ID" value="NZ_JAGDYL010000001.1"/>
</dbReference>
<evidence type="ECO:0000256" key="11">
    <source>
        <dbReference type="ARBA" id="ARBA00022989"/>
    </source>
</evidence>
<feature type="transmembrane region" description="Helical" evidence="17">
    <location>
        <begin position="372"/>
        <end position="394"/>
    </location>
</feature>